<accession>A0A7D6VNC2</accession>
<evidence type="ECO:0000259" key="2">
    <source>
        <dbReference type="Pfam" id="PF00501"/>
    </source>
</evidence>
<dbReference type="SUPFAM" id="SSF56801">
    <property type="entry name" value="Acetyl-CoA synthetase-like"/>
    <property type="match status" value="1"/>
</dbReference>
<reference evidence="4 5" key="1">
    <citation type="submission" date="2020-07" db="EMBL/GenBank/DDBJ databases">
        <authorList>
            <person name="Zhuang K."/>
            <person name="Ran Y."/>
        </authorList>
    </citation>
    <scope>NUCLEOTIDE SEQUENCE [LARGE SCALE GENOMIC DNA]</scope>
    <source>
        <strain evidence="4 5">WCH-YHL-001</strain>
    </source>
</reference>
<dbReference type="PANTHER" id="PTHR43767">
    <property type="entry name" value="LONG-CHAIN-FATTY-ACID--COA LIGASE"/>
    <property type="match status" value="1"/>
</dbReference>
<dbReference type="Gene3D" id="3.30.300.30">
    <property type="match status" value="1"/>
</dbReference>
<dbReference type="EMBL" id="CP059399">
    <property type="protein sequence ID" value="QLY33570.1"/>
    <property type="molecule type" value="Genomic_DNA"/>
</dbReference>
<dbReference type="AlphaFoldDB" id="A0A7D6VNC2"/>
<dbReference type="Gene3D" id="3.40.50.980">
    <property type="match status" value="2"/>
</dbReference>
<keyword evidence="1" id="KW-0436">Ligase</keyword>
<dbReference type="InterPro" id="IPR000873">
    <property type="entry name" value="AMP-dep_synth/lig_dom"/>
</dbReference>
<dbReference type="FunFam" id="2.30.38.10:FF:000003">
    <property type="entry name" value="Vibriobactin-specific 2,3-dihydroxybenzoate-AMP ligase"/>
    <property type="match status" value="1"/>
</dbReference>
<dbReference type="InterPro" id="IPR025110">
    <property type="entry name" value="AMP-bd_C"/>
</dbReference>
<evidence type="ECO:0000313" key="4">
    <source>
        <dbReference type="EMBL" id="QLY33570.1"/>
    </source>
</evidence>
<sequence length="549" mass="59199">MTSDLDSKDVRSDERAAEWVPWPAETAAAYRDSGYWLGEPLYRVIAAGDPAAVAVVDPQRRITYGELASRTERLAAGLLRTGLRPGDNVVVQLPNRSELVVLMLALFRIGVRPVFAMASHRQAEITYFARHTEARAYFIVDRHQGFDYRPLARQVGVEVPSLRTVIVVGDPAEFHSFDAVDAEPADLPVVDPGTIALFLLSGGTTGVPKLIPRTHDDYSCTFRGSAQVCEFDSGSVYLAALPMVHNFPLASPGVLGALSTGGTVVLAPDPSPATVFALIEREGVTVTSAVPAVAELWAAHATTTSADLSSLAMLQIGGARLDPEAALRISRRLRCPIQQVFGMAEGLICYTRSSDTEEVRHTTQGRPMSPADEIRVLDADGVPVPAGSVGELHVRGPYTIRGYYRAPEHNRSAFTTDGFYRTGDLVRVTDSGHLVVMGRIKDQINRGGEKISAPELERHLLSHGLIRDVAVVPIADDRLGERICAVVVADGAAPSLRDVLSHLRTSGVAAYKHPDILLVADRLPRTPVGKVDKRALADQAARELRTGGL</sequence>
<keyword evidence="5" id="KW-1185">Reference proteome</keyword>
<gene>
    <name evidence="4" type="ORF">H0264_16235</name>
</gene>
<feature type="domain" description="AMP-binding enzyme C-terminal" evidence="3">
    <location>
        <begin position="455"/>
        <end position="530"/>
    </location>
</feature>
<dbReference type="Proteomes" id="UP000515512">
    <property type="component" value="Chromosome"/>
</dbReference>
<dbReference type="InterPro" id="IPR045851">
    <property type="entry name" value="AMP-bd_C_sf"/>
</dbReference>
<evidence type="ECO:0000313" key="5">
    <source>
        <dbReference type="Proteomes" id="UP000515512"/>
    </source>
</evidence>
<dbReference type="KEGG" id="nhu:H0264_16235"/>
<evidence type="ECO:0000259" key="3">
    <source>
        <dbReference type="Pfam" id="PF13193"/>
    </source>
</evidence>
<dbReference type="PROSITE" id="PS00455">
    <property type="entry name" value="AMP_BINDING"/>
    <property type="match status" value="1"/>
</dbReference>
<dbReference type="InterPro" id="IPR020845">
    <property type="entry name" value="AMP-binding_CS"/>
</dbReference>
<organism evidence="4 5">
    <name type="scientific">Nocardia huaxiensis</name>
    <dbReference type="NCBI Taxonomy" id="2755382"/>
    <lineage>
        <taxon>Bacteria</taxon>
        <taxon>Bacillati</taxon>
        <taxon>Actinomycetota</taxon>
        <taxon>Actinomycetes</taxon>
        <taxon>Mycobacteriales</taxon>
        <taxon>Nocardiaceae</taxon>
        <taxon>Nocardia</taxon>
    </lineage>
</organism>
<feature type="domain" description="AMP-dependent synthetase/ligase" evidence="2">
    <location>
        <begin position="46"/>
        <end position="404"/>
    </location>
</feature>
<proteinExistence type="predicted"/>
<dbReference type="Pfam" id="PF13193">
    <property type="entry name" value="AMP-binding_C"/>
    <property type="match status" value="1"/>
</dbReference>
<dbReference type="Gene3D" id="2.30.38.10">
    <property type="entry name" value="Luciferase, Domain 3"/>
    <property type="match status" value="1"/>
</dbReference>
<evidence type="ECO:0000256" key="1">
    <source>
        <dbReference type="ARBA" id="ARBA00022598"/>
    </source>
</evidence>
<dbReference type="Pfam" id="PF00501">
    <property type="entry name" value="AMP-binding"/>
    <property type="match status" value="1"/>
</dbReference>
<dbReference type="PANTHER" id="PTHR43767:SF1">
    <property type="entry name" value="NONRIBOSOMAL PEPTIDE SYNTHASE PES1 (EUROFUNG)-RELATED"/>
    <property type="match status" value="1"/>
</dbReference>
<dbReference type="RefSeq" id="WP_181584734.1">
    <property type="nucleotide sequence ID" value="NZ_CP059399.1"/>
</dbReference>
<protein>
    <submittedName>
        <fullName evidence="4">AMP-binding protein</fullName>
    </submittedName>
</protein>
<dbReference type="GO" id="GO:0016878">
    <property type="term" value="F:acid-thiol ligase activity"/>
    <property type="evidence" value="ECO:0007669"/>
    <property type="project" value="UniProtKB-ARBA"/>
</dbReference>
<name>A0A7D6VNC2_9NOCA</name>
<dbReference type="InterPro" id="IPR050237">
    <property type="entry name" value="ATP-dep_AMP-bd_enzyme"/>
</dbReference>